<feature type="modified residue" description="4-aspartylphosphate" evidence="3">
    <location>
        <position position="54"/>
    </location>
</feature>
<sequence>MITVAIAEDHQSLIDGIELLIKYDENFSIIGIANDGEALIDIVDKEQPQVILTDIKMPKIDGIAATKIIKKKYPGIKVIAFSMFDQDEAISNMIKAGASGYLLKNSPLEQLLLAIKTVHAGGTYFDSSINLSLITEGSVTSAKKSILSKSETEILKLIGYGKASSEIAATRFTSVSTVEKHRKNMIRKLGLKGKGELLRYALEKKYDFE</sequence>
<dbReference type="GO" id="GO:0000160">
    <property type="term" value="P:phosphorelay signal transduction system"/>
    <property type="evidence" value="ECO:0007669"/>
    <property type="project" value="InterPro"/>
</dbReference>
<dbReference type="SUPFAM" id="SSF46894">
    <property type="entry name" value="C-terminal effector domain of the bipartite response regulators"/>
    <property type="match status" value="1"/>
</dbReference>
<name>A0A5J4G0C9_9FLAO</name>
<evidence type="ECO:0000313" key="6">
    <source>
        <dbReference type="EMBL" id="GEQ85755.1"/>
    </source>
</evidence>
<dbReference type="GO" id="GO:0003677">
    <property type="term" value="F:DNA binding"/>
    <property type="evidence" value="ECO:0007669"/>
    <property type="project" value="UniProtKB-KW"/>
</dbReference>
<dbReference type="InterPro" id="IPR000792">
    <property type="entry name" value="Tscrpt_reg_LuxR_C"/>
</dbReference>
<dbReference type="SUPFAM" id="SSF52172">
    <property type="entry name" value="CheY-like"/>
    <property type="match status" value="1"/>
</dbReference>
<dbReference type="PANTHER" id="PTHR43214:SF43">
    <property type="entry name" value="TWO-COMPONENT RESPONSE REGULATOR"/>
    <property type="match status" value="1"/>
</dbReference>
<dbReference type="SMART" id="SM00421">
    <property type="entry name" value="HTH_LUXR"/>
    <property type="match status" value="1"/>
</dbReference>
<dbReference type="InterPro" id="IPR016032">
    <property type="entry name" value="Sig_transdc_resp-reg_C-effctor"/>
</dbReference>
<proteinExistence type="predicted"/>
<dbReference type="InterPro" id="IPR001789">
    <property type="entry name" value="Sig_transdc_resp-reg_receiver"/>
</dbReference>
<dbReference type="GO" id="GO:0006355">
    <property type="term" value="P:regulation of DNA-templated transcription"/>
    <property type="evidence" value="ECO:0007669"/>
    <property type="project" value="InterPro"/>
</dbReference>
<dbReference type="PANTHER" id="PTHR43214">
    <property type="entry name" value="TWO-COMPONENT RESPONSE REGULATOR"/>
    <property type="match status" value="1"/>
</dbReference>
<dbReference type="InterPro" id="IPR011006">
    <property type="entry name" value="CheY-like_superfamily"/>
</dbReference>
<dbReference type="AlphaFoldDB" id="A0A5J4G0C9"/>
<comment type="caution">
    <text evidence="6">The sequence shown here is derived from an EMBL/GenBank/DDBJ whole genome shotgun (WGS) entry which is preliminary data.</text>
</comment>
<accession>A0A5J4G0C9</accession>
<dbReference type="OrthoDB" id="9795108at2"/>
<evidence type="ECO:0000256" key="1">
    <source>
        <dbReference type="ARBA" id="ARBA00022553"/>
    </source>
</evidence>
<protein>
    <submittedName>
        <fullName evidence="6">Oxygen regulatory protein NreC</fullName>
    </submittedName>
</protein>
<reference evidence="6 7" key="1">
    <citation type="submission" date="2019-08" db="EMBL/GenBank/DDBJ databases">
        <title>Ulvibacter marinistellae sp. nov., isolated from a starfish, Patiria pectinifera.</title>
        <authorList>
            <person name="Kawano K."/>
            <person name="Ushijima N."/>
            <person name="Kihara M."/>
            <person name="Itoh H."/>
        </authorList>
    </citation>
    <scope>NUCLEOTIDE SEQUENCE [LARGE SCALE GENOMIC DNA]</scope>
    <source>
        <strain evidence="6 7">KK4</strain>
    </source>
</reference>
<dbReference type="PROSITE" id="PS50043">
    <property type="entry name" value="HTH_LUXR_2"/>
    <property type="match status" value="1"/>
</dbReference>
<feature type="domain" description="HTH luxR-type" evidence="4">
    <location>
        <begin position="140"/>
        <end position="205"/>
    </location>
</feature>
<evidence type="ECO:0000256" key="2">
    <source>
        <dbReference type="ARBA" id="ARBA00023125"/>
    </source>
</evidence>
<organism evidence="6 7">
    <name type="scientific">Patiriisocius marinistellae</name>
    <dbReference type="NCBI Taxonomy" id="2494560"/>
    <lineage>
        <taxon>Bacteria</taxon>
        <taxon>Pseudomonadati</taxon>
        <taxon>Bacteroidota</taxon>
        <taxon>Flavobacteriia</taxon>
        <taxon>Flavobacteriales</taxon>
        <taxon>Flavobacteriaceae</taxon>
        <taxon>Patiriisocius</taxon>
    </lineage>
</organism>
<evidence type="ECO:0000259" key="4">
    <source>
        <dbReference type="PROSITE" id="PS50043"/>
    </source>
</evidence>
<dbReference type="RefSeq" id="WP_151893654.1">
    <property type="nucleotide sequence ID" value="NZ_BKCF01000001.1"/>
</dbReference>
<gene>
    <name evidence="6" type="primary">nreC_2</name>
    <name evidence="6" type="ORF">ULMS_12630</name>
</gene>
<keyword evidence="1 3" id="KW-0597">Phosphoprotein</keyword>
<keyword evidence="7" id="KW-1185">Reference proteome</keyword>
<dbReference type="PROSITE" id="PS50110">
    <property type="entry name" value="RESPONSE_REGULATORY"/>
    <property type="match status" value="1"/>
</dbReference>
<feature type="domain" description="Response regulatory" evidence="5">
    <location>
        <begin position="3"/>
        <end position="119"/>
    </location>
</feature>
<dbReference type="Gene3D" id="3.40.50.2300">
    <property type="match status" value="1"/>
</dbReference>
<dbReference type="CDD" id="cd17535">
    <property type="entry name" value="REC_NarL-like"/>
    <property type="match status" value="1"/>
</dbReference>
<dbReference type="SMART" id="SM00448">
    <property type="entry name" value="REC"/>
    <property type="match status" value="1"/>
</dbReference>
<dbReference type="CDD" id="cd06170">
    <property type="entry name" value="LuxR_C_like"/>
    <property type="match status" value="1"/>
</dbReference>
<dbReference type="InterPro" id="IPR058245">
    <property type="entry name" value="NreC/VraR/RcsB-like_REC"/>
</dbReference>
<evidence type="ECO:0000259" key="5">
    <source>
        <dbReference type="PROSITE" id="PS50110"/>
    </source>
</evidence>
<dbReference type="Pfam" id="PF00072">
    <property type="entry name" value="Response_reg"/>
    <property type="match status" value="1"/>
</dbReference>
<evidence type="ECO:0000256" key="3">
    <source>
        <dbReference type="PROSITE-ProRule" id="PRU00169"/>
    </source>
</evidence>
<dbReference type="PRINTS" id="PR00038">
    <property type="entry name" value="HTHLUXR"/>
</dbReference>
<evidence type="ECO:0000313" key="7">
    <source>
        <dbReference type="Proteomes" id="UP000326994"/>
    </source>
</evidence>
<dbReference type="EMBL" id="BKCF01000001">
    <property type="protein sequence ID" value="GEQ85755.1"/>
    <property type="molecule type" value="Genomic_DNA"/>
</dbReference>
<dbReference type="InterPro" id="IPR039420">
    <property type="entry name" value="WalR-like"/>
</dbReference>
<dbReference type="Pfam" id="PF00196">
    <property type="entry name" value="GerE"/>
    <property type="match status" value="1"/>
</dbReference>
<dbReference type="Proteomes" id="UP000326994">
    <property type="component" value="Unassembled WGS sequence"/>
</dbReference>
<keyword evidence="2" id="KW-0238">DNA-binding</keyword>